<evidence type="ECO:0000313" key="5">
    <source>
        <dbReference type="Proteomes" id="UP000626092"/>
    </source>
</evidence>
<comment type="caution">
    <text evidence="4">The sequence shown here is derived from an EMBL/GenBank/DDBJ whole genome shotgun (WGS) entry which is preliminary data.</text>
</comment>
<name>A0A834LEY3_RHOSS</name>
<feature type="region of interest" description="Disordered" evidence="2">
    <location>
        <begin position="757"/>
        <end position="800"/>
    </location>
</feature>
<feature type="compositionally biased region" description="Polar residues" evidence="2">
    <location>
        <begin position="295"/>
        <end position="309"/>
    </location>
</feature>
<feature type="compositionally biased region" description="Basic and acidic residues" evidence="2">
    <location>
        <begin position="225"/>
        <end position="251"/>
    </location>
</feature>
<feature type="compositionally biased region" description="Basic and acidic residues" evidence="2">
    <location>
        <begin position="272"/>
        <end position="292"/>
    </location>
</feature>
<protein>
    <recommendedName>
        <fullName evidence="3">C2 NT-type domain-containing protein</fullName>
    </recommendedName>
</protein>
<evidence type="ECO:0000259" key="3">
    <source>
        <dbReference type="PROSITE" id="PS51840"/>
    </source>
</evidence>
<keyword evidence="5" id="KW-1185">Reference proteome</keyword>
<feature type="compositionally biased region" description="Polar residues" evidence="2">
    <location>
        <begin position="213"/>
        <end position="223"/>
    </location>
</feature>
<accession>A0A834LEY3</accession>
<reference evidence="4" key="1">
    <citation type="submission" date="2019-11" db="EMBL/GenBank/DDBJ databases">
        <authorList>
            <person name="Liu Y."/>
            <person name="Hou J."/>
            <person name="Li T.-Q."/>
            <person name="Guan C.-H."/>
            <person name="Wu X."/>
            <person name="Wu H.-Z."/>
            <person name="Ling F."/>
            <person name="Zhang R."/>
            <person name="Shi X.-G."/>
            <person name="Ren J.-P."/>
            <person name="Chen E.-F."/>
            <person name="Sun J.-M."/>
        </authorList>
    </citation>
    <scope>NUCLEOTIDE SEQUENCE</scope>
    <source>
        <strain evidence="4">Adult_tree_wgs_1</strain>
        <tissue evidence="4">Leaves</tissue>
    </source>
</reference>
<proteinExistence type="predicted"/>
<feature type="region of interest" description="Disordered" evidence="2">
    <location>
        <begin position="855"/>
        <end position="882"/>
    </location>
</feature>
<organism evidence="4 5">
    <name type="scientific">Rhododendron simsii</name>
    <name type="common">Sims's rhododendron</name>
    <dbReference type="NCBI Taxonomy" id="118357"/>
    <lineage>
        <taxon>Eukaryota</taxon>
        <taxon>Viridiplantae</taxon>
        <taxon>Streptophyta</taxon>
        <taxon>Embryophyta</taxon>
        <taxon>Tracheophyta</taxon>
        <taxon>Spermatophyta</taxon>
        <taxon>Magnoliopsida</taxon>
        <taxon>eudicotyledons</taxon>
        <taxon>Gunneridae</taxon>
        <taxon>Pentapetalae</taxon>
        <taxon>asterids</taxon>
        <taxon>Ericales</taxon>
        <taxon>Ericaceae</taxon>
        <taxon>Ericoideae</taxon>
        <taxon>Rhodoreae</taxon>
        <taxon>Rhododendron</taxon>
    </lineage>
</organism>
<dbReference type="PROSITE" id="PS51840">
    <property type="entry name" value="C2_NT"/>
    <property type="match status" value="1"/>
</dbReference>
<dbReference type="OrthoDB" id="765176at2759"/>
<dbReference type="PANTHER" id="PTHR34452:SF14">
    <property type="entry name" value="MYOSIN HEAVY CHAIN, MUSCLE"/>
    <property type="match status" value="1"/>
</dbReference>
<dbReference type="EMBL" id="WJXA01000009">
    <property type="protein sequence ID" value="KAF7133305.1"/>
    <property type="molecule type" value="Genomic_DNA"/>
</dbReference>
<feature type="compositionally biased region" description="Basic and acidic residues" evidence="2">
    <location>
        <begin position="162"/>
        <end position="178"/>
    </location>
</feature>
<gene>
    <name evidence="4" type="ORF">RHSIM_Rhsim09G0197700</name>
</gene>
<dbReference type="Pfam" id="PF10358">
    <property type="entry name" value="NT-C2"/>
    <property type="match status" value="1"/>
</dbReference>
<feature type="region of interest" description="Disordered" evidence="2">
    <location>
        <begin position="208"/>
        <end position="251"/>
    </location>
</feature>
<dbReference type="Proteomes" id="UP000626092">
    <property type="component" value="Unassembled WGS sequence"/>
</dbReference>
<evidence type="ECO:0000256" key="1">
    <source>
        <dbReference type="SAM" id="Coils"/>
    </source>
</evidence>
<keyword evidence="1" id="KW-0175">Coiled coil</keyword>
<evidence type="ECO:0000256" key="2">
    <source>
        <dbReference type="SAM" id="MobiDB-lite"/>
    </source>
</evidence>
<feature type="region of interest" description="Disordered" evidence="2">
    <location>
        <begin position="264"/>
        <end position="329"/>
    </location>
</feature>
<feature type="coiled-coil region" evidence="1">
    <location>
        <begin position="937"/>
        <end position="978"/>
    </location>
</feature>
<feature type="domain" description="C2 NT-type" evidence="3">
    <location>
        <begin position="6"/>
        <end position="144"/>
    </location>
</feature>
<feature type="compositionally biased region" description="Basic and acidic residues" evidence="2">
    <location>
        <begin position="764"/>
        <end position="786"/>
    </location>
</feature>
<dbReference type="AlphaFoldDB" id="A0A834LEY3"/>
<dbReference type="PANTHER" id="PTHR34452">
    <property type="entry name" value="MYOSIN HEAVY CHAIN-RELATED PROTEIN"/>
    <property type="match status" value="1"/>
</dbReference>
<evidence type="ECO:0000313" key="4">
    <source>
        <dbReference type="EMBL" id="KAF7133305.1"/>
    </source>
</evidence>
<sequence>MFKSAKRGSEKSKIKAVFQLQFEATQVPQVKAKALTISLVPADVGKPTVRLEKAVIVDGTCFWENPVYETVKLIRDPKTRGFIEKKYHFIVSSGSSKSGLLGEVSINFANYAEAATPSTVSLPLKASNPGGTGAILHVTIHNMQESVDLRESAAGENPTSKSQDRSPKNQLRNNDRNENSNLSFTEDECINKLSSENSENIRTFRDFLEEDPTIQQGDTTFRQDSVPKKRTSDAVPKDGYRHQNSENNRNFKDFLEEAPMILQGDTTFRQDSVPKKRTSDTLPKNGDRHQGLNRDCSTGSTSEGSTVDLANSPEENIPSDRSPKTSQRSVEKLMRKISMLERQAELSELELQTVRKQIVKERKRGQELSRKISSLREERNAIGTDYEQLKSREVSYHLQIETEELKDKLEEMRLELNHEKDVGVTLRVQLQKTEDSNFELVHAIKELNEILEQKDREVADLSTKIRAGENDKEDPKEVPVCTDVAEEVDMLEQEIEDLNGELEVYRKDKEELVMHMDQLATEYDILKQENHNFSQKLQQHKIEKVKMQNEFSELSATIKEFELQMERLEREIEEQALELTESSEINNKLQSQVESLETKLEKQAQGFEEDLEGITLLKIEQEQRAIQAEEALRKTKSNNAVAAERVQERFQRLSVEMSSKIDETEKAAMKAVAEANDLRMKKRAVEDILQKATEELGLMKEQYEEKLQELSNQRDMKAKQIEHMSRELEEKDIKIENFEKQEESRKLKAKIERLKTRNNFSAEAHPEEKWRNKSDGVKKEAQKLQEESNTLRSSKEEKDTMVKTLQSDIEKLTVQYNELKHFLSEVELEKENLRKVVFKLEGDLQKKEEAISATAKKIQSNSEQARNRDTKQLSSKRGKSTKDVARGKIDFVELPWKGSTAGAYKENGDSKTPVRSDVEALSEMNISSFPPSDNNYLTQLLGEMELLKERNKSMEGELKEMQERYSEVSLKFAEVEGERQQLVMTVRNLKNTKK</sequence>
<dbReference type="InterPro" id="IPR019448">
    <property type="entry name" value="NT-C2"/>
</dbReference>
<feature type="region of interest" description="Disordered" evidence="2">
    <location>
        <begin position="150"/>
        <end position="183"/>
    </location>
</feature>